<feature type="transmembrane region" description="Helical" evidence="2">
    <location>
        <begin position="189"/>
        <end position="207"/>
    </location>
</feature>
<evidence type="ECO:0000256" key="2">
    <source>
        <dbReference type="SAM" id="Phobius"/>
    </source>
</evidence>
<dbReference type="AlphaFoldDB" id="A0AAD9H1W3"/>
<proteinExistence type="predicted"/>
<keyword evidence="2" id="KW-0812">Transmembrane</keyword>
<evidence type="ECO:0000313" key="4">
    <source>
        <dbReference type="Proteomes" id="UP001232148"/>
    </source>
</evidence>
<accession>A0AAD9H1W3</accession>
<comment type="caution">
    <text evidence="3">The sequence shown here is derived from an EMBL/GenBank/DDBJ whole genome shotgun (WGS) entry which is preliminary data.</text>
</comment>
<evidence type="ECO:0000256" key="1">
    <source>
        <dbReference type="SAM" id="MobiDB-lite"/>
    </source>
</evidence>
<keyword evidence="2" id="KW-0472">Membrane</keyword>
<organism evidence="3 4">
    <name type="scientific">Colletotrichum zoysiae</name>
    <dbReference type="NCBI Taxonomy" id="1216348"/>
    <lineage>
        <taxon>Eukaryota</taxon>
        <taxon>Fungi</taxon>
        <taxon>Dikarya</taxon>
        <taxon>Ascomycota</taxon>
        <taxon>Pezizomycotina</taxon>
        <taxon>Sordariomycetes</taxon>
        <taxon>Hypocreomycetidae</taxon>
        <taxon>Glomerellales</taxon>
        <taxon>Glomerellaceae</taxon>
        <taxon>Colletotrichum</taxon>
        <taxon>Colletotrichum graminicola species complex</taxon>
    </lineage>
</organism>
<protein>
    <submittedName>
        <fullName evidence="3">Uncharacterized protein</fullName>
    </submittedName>
</protein>
<feature type="region of interest" description="Disordered" evidence="1">
    <location>
        <begin position="71"/>
        <end position="139"/>
    </location>
</feature>
<name>A0AAD9H1W3_9PEZI</name>
<evidence type="ECO:0000313" key="3">
    <source>
        <dbReference type="EMBL" id="KAK2020543.1"/>
    </source>
</evidence>
<keyword evidence="4" id="KW-1185">Reference proteome</keyword>
<reference evidence="3" key="1">
    <citation type="submission" date="2021-06" db="EMBL/GenBank/DDBJ databases">
        <title>Comparative genomics, transcriptomics and evolutionary studies reveal genomic signatures of adaptation to plant cell wall in hemibiotrophic fungi.</title>
        <authorList>
            <consortium name="DOE Joint Genome Institute"/>
            <person name="Baroncelli R."/>
            <person name="Diaz J.F."/>
            <person name="Benocci T."/>
            <person name="Peng M."/>
            <person name="Battaglia E."/>
            <person name="Haridas S."/>
            <person name="Andreopoulos W."/>
            <person name="Labutti K."/>
            <person name="Pangilinan J."/>
            <person name="Floch G.L."/>
            <person name="Makela M.R."/>
            <person name="Henrissat B."/>
            <person name="Grigoriev I.V."/>
            <person name="Crouch J.A."/>
            <person name="De Vries R.P."/>
            <person name="Sukno S.A."/>
            <person name="Thon M.R."/>
        </authorList>
    </citation>
    <scope>NUCLEOTIDE SEQUENCE</scope>
    <source>
        <strain evidence="3">MAFF235873</strain>
    </source>
</reference>
<sequence>MAIKTGSSITLKEKRKRSTRLCQVAKQLSSTGQGVPRDGVEIRDIGGMSRHWPTYLGFASVLESRRFFQPQARDARTTADMPRTSSQDATPPSPRAAPGWTDLADRDGTRKLRWRKQRMEKNKNKNKKQPSPSPSPSPCCPHLVVGKRLPAPALYWHTPSWLCPVQPRGEATNSARAICVYVKAAALDGIVYFIIFFSWAGVAFIACRGTL</sequence>
<keyword evidence="2" id="KW-1133">Transmembrane helix</keyword>
<dbReference type="EMBL" id="MU843221">
    <property type="protein sequence ID" value="KAK2020543.1"/>
    <property type="molecule type" value="Genomic_DNA"/>
</dbReference>
<dbReference type="Proteomes" id="UP001232148">
    <property type="component" value="Unassembled WGS sequence"/>
</dbReference>
<gene>
    <name evidence="3" type="ORF">LX32DRAFT_315548</name>
</gene>